<sequence>MKNAYKYGLIGYVLVMICSTLFPVIFGNEQLQALIIFPLILVLAYWTKMNGKELGLEFGRLRDYMWAILYPLSICLVIIVIALVTGNLGAIKYPNEMTGKIVYLFLYTLILAFATEEGFFRGWLYGILERGKMNPKLILLFTALAFASWHLPLFFLNSSFNLSMLPIYITGGIIGGLTFGLLRYISGSIIVSSFSHALWNTIVYSLFGFGSSIGILGIKATNIFSPESGLLGLACGLVFMAILWVWASKKVGFNYPTPQE</sequence>
<dbReference type="EMBL" id="CP006933">
    <property type="protein sequence ID" value="AIS32388.1"/>
    <property type="molecule type" value="Genomic_DNA"/>
</dbReference>
<feature type="transmembrane region" description="Helical" evidence="1">
    <location>
        <begin position="167"/>
        <end position="185"/>
    </location>
</feature>
<reference evidence="4" key="2">
    <citation type="submission" date="2014-09" db="EMBL/GenBank/DDBJ databases">
        <authorList>
            <person name="Bishop-Lilly K.A."/>
            <person name="Broomall S.M."/>
            <person name="Chain P.S."/>
            <person name="Chertkov O."/>
            <person name="Coyne S.R."/>
            <person name="Daligault H.E."/>
            <person name="Davenport K.W."/>
            <person name="Erkkila T."/>
            <person name="Frey K.G."/>
            <person name="Gibbons H.S."/>
            <person name="Gu W."/>
            <person name="Jaissle J."/>
            <person name="Johnson S.L."/>
            <person name="Koroleva G.I."/>
            <person name="Ladner J.T."/>
            <person name="Lo C.-C."/>
            <person name="Minogue T.D."/>
            <person name="Munk C."/>
            <person name="Palacios G.F."/>
            <person name="Redden C.L."/>
            <person name="Rosenzweig C.N."/>
            <person name="Scholz M.B."/>
            <person name="Teshima H."/>
            <person name="Xu Y."/>
        </authorList>
    </citation>
    <scope>NUCLEOTIDE SEQUENCE</scope>
    <source>
        <strain evidence="4">Mb9</strain>
    </source>
</reference>
<keyword evidence="1" id="KW-1133">Transmembrane helix</keyword>
<dbReference type="InterPro" id="IPR003675">
    <property type="entry name" value="Rce1/LyrA-like_dom"/>
</dbReference>
<feature type="transmembrane region" description="Helical" evidence="1">
    <location>
        <begin position="230"/>
        <end position="247"/>
    </location>
</feature>
<organism evidence="3 6">
    <name type="scientific">Methanobacterium formicicum</name>
    <dbReference type="NCBI Taxonomy" id="2162"/>
    <lineage>
        <taxon>Archaea</taxon>
        <taxon>Methanobacteriati</taxon>
        <taxon>Methanobacteriota</taxon>
        <taxon>Methanomada group</taxon>
        <taxon>Methanobacteria</taxon>
        <taxon>Methanobacteriales</taxon>
        <taxon>Methanobacteriaceae</taxon>
        <taxon>Methanobacterium</taxon>
    </lineage>
</organism>
<dbReference type="RefSeq" id="WP_048085365.1">
    <property type="nucleotide sequence ID" value="NZ_CALCVY010000020.1"/>
</dbReference>
<dbReference type="EMBL" id="LN734822">
    <property type="protein sequence ID" value="CEL24376.1"/>
    <property type="molecule type" value="Genomic_DNA"/>
</dbReference>
<dbReference type="Pfam" id="PF02517">
    <property type="entry name" value="Rce1-like"/>
    <property type="match status" value="1"/>
</dbReference>
<keyword evidence="1" id="KW-0812">Transmembrane</keyword>
<evidence type="ECO:0000313" key="6">
    <source>
        <dbReference type="Proteomes" id="UP000029661"/>
    </source>
</evidence>
<protein>
    <submittedName>
        <fullName evidence="3">CAAX amino terminal protease family protein</fullName>
    </submittedName>
    <submittedName>
        <fullName evidence="5">CPBP family intramembrane metalloprotease</fullName>
    </submittedName>
    <submittedName>
        <fullName evidence="4">Putative membrane protein</fullName>
    </submittedName>
</protein>
<feature type="transmembrane region" description="Helical" evidence="1">
    <location>
        <begin position="7"/>
        <end position="25"/>
    </location>
</feature>
<feature type="transmembrane region" description="Helical" evidence="1">
    <location>
        <begin position="197"/>
        <end position="218"/>
    </location>
</feature>
<feature type="transmembrane region" description="Helical" evidence="1">
    <location>
        <begin position="31"/>
        <end position="47"/>
    </location>
</feature>
<dbReference type="PANTHER" id="PTHR39430:SF1">
    <property type="entry name" value="PROTEASE"/>
    <property type="match status" value="1"/>
</dbReference>
<evidence type="ECO:0000313" key="7">
    <source>
        <dbReference type="Proteomes" id="UP000062768"/>
    </source>
</evidence>
<dbReference type="PANTHER" id="PTHR39430">
    <property type="entry name" value="MEMBRANE-ASSOCIATED PROTEASE-RELATED"/>
    <property type="match status" value="1"/>
</dbReference>
<dbReference type="GO" id="GO:0004175">
    <property type="term" value="F:endopeptidase activity"/>
    <property type="evidence" value="ECO:0007669"/>
    <property type="project" value="UniProtKB-ARBA"/>
</dbReference>
<evidence type="ECO:0000259" key="2">
    <source>
        <dbReference type="Pfam" id="PF02517"/>
    </source>
</evidence>
<dbReference type="GeneID" id="26738991"/>
<evidence type="ECO:0000313" key="4">
    <source>
        <dbReference type="EMBL" id="CEL24376.1"/>
    </source>
</evidence>
<dbReference type="AlphaFoldDB" id="A0A089ZID8"/>
<evidence type="ECO:0000313" key="3">
    <source>
        <dbReference type="EMBL" id="AIS32388.1"/>
    </source>
</evidence>
<feature type="domain" description="CAAX prenyl protease 2/Lysostaphin resistance protein A-like" evidence="2">
    <location>
        <begin position="101"/>
        <end position="202"/>
    </location>
</feature>
<dbReference type="GO" id="GO:0008237">
    <property type="term" value="F:metallopeptidase activity"/>
    <property type="evidence" value="ECO:0007669"/>
    <property type="project" value="UniProtKB-KW"/>
</dbReference>
<keyword evidence="7" id="KW-1185">Reference proteome</keyword>
<reference evidence="3" key="1">
    <citation type="submission" date="2013-12" db="EMBL/GenBank/DDBJ databases">
        <title>The complete genome sequence of Methanobacterium sp. BRM9.</title>
        <authorList>
            <consortium name="Pastoral Greenhouse Gas Research Consortium"/>
            <person name="Kelly W.J."/>
            <person name="Leahy S.C."/>
            <person name="Perry R."/>
            <person name="Li D."/>
            <person name="Altermann E."/>
            <person name="Lambie S.C."/>
            <person name="Attwood G.T."/>
        </authorList>
    </citation>
    <scope>NUCLEOTIDE SEQUENCE [LARGE SCALE GENOMIC DNA]</scope>
    <source>
        <strain evidence="3">BRM9</strain>
    </source>
</reference>
<keyword evidence="3" id="KW-0645">Protease</keyword>
<dbReference type="Proteomes" id="UP000062768">
    <property type="component" value="Chromosome I"/>
</dbReference>
<keyword evidence="5" id="KW-0482">Metalloprotease</keyword>
<gene>
    <name evidence="3" type="ORF">BRM9_1576</name>
    <name evidence="5" type="ORF">ISP06_01730</name>
    <name evidence="4" type="ORF">MB9_0733</name>
</gene>
<keyword evidence="1" id="KW-0472">Membrane</keyword>
<dbReference type="PATRIC" id="fig|2162.10.peg.763"/>
<dbReference type="STRING" id="2162.BRM9_1576"/>
<dbReference type="GO" id="GO:0080120">
    <property type="term" value="P:CAAX-box protein maturation"/>
    <property type="evidence" value="ECO:0007669"/>
    <property type="project" value="UniProtKB-ARBA"/>
</dbReference>
<dbReference type="Proteomes" id="UP000029661">
    <property type="component" value="Chromosome"/>
</dbReference>
<evidence type="ECO:0000256" key="1">
    <source>
        <dbReference type="SAM" id="Phobius"/>
    </source>
</evidence>
<accession>A0A089ZID8</accession>
<feature type="transmembrane region" description="Helical" evidence="1">
    <location>
        <begin position="101"/>
        <end position="125"/>
    </location>
</feature>
<reference evidence="5" key="3">
    <citation type="submission" date="2020-10" db="EMBL/GenBank/DDBJ databases">
        <title>Dehalococcoides mccartyi of a TCE/Cr reducing biochatode.</title>
        <authorList>
            <person name="Matturro B."/>
        </authorList>
    </citation>
    <scope>NUCLEOTIDE SEQUENCE</scope>
    <source>
        <strain evidence="5">Bin2</strain>
    </source>
</reference>
<dbReference type="Proteomes" id="UP000606900">
    <property type="component" value="Unassembled WGS sequence"/>
</dbReference>
<proteinExistence type="predicted"/>
<feature type="transmembrane region" description="Helical" evidence="1">
    <location>
        <begin position="137"/>
        <end position="155"/>
    </location>
</feature>
<dbReference type="GO" id="GO:0006508">
    <property type="term" value="P:proteolysis"/>
    <property type="evidence" value="ECO:0007669"/>
    <property type="project" value="UniProtKB-KW"/>
</dbReference>
<evidence type="ECO:0000313" key="5">
    <source>
        <dbReference type="EMBL" id="MBF4474179.1"/>
    </source>
</evidence>
<dbReference type="OrthoDB" id="70892at2157"/>
<keyword evidence="5" id="KW-0378">Hydrolase</keyword>
<dbReference type="KEGG" id="mfc:BRM9_1576"/>
<name>A0A089ZID8_METFO</name>
<feature type="transmembrane region" description="Helical" evidence="1">
    <location>
        <begin position="68"/>
        <end position="89"/>
    </location>
</feature>
<dbReference type="EMBL" id="JADIIL010000007">
    <property type="protein sequence ID" value="MBF4474179.1"/>
    <property type="molecule type" value="Genomic_DNA"/>
</dbReference>